<dbReference type="EMBL" id="JARKIB010000059">
    <property type="protein sequence ID" value="KAJ7752377.1"/>
    <property type="molecule type" value="Genomic_DNA"/>
</dbReference>
<proteinExistence type="predicted"/>
<evidence type="ECO:0000313" key="2">
    <source>
        <dbReference type="EMBL" id="KAJ7752377.1"/>
    </source>
</evidence>
<sequence>MYQYKRTSSSPIGWREQSDIATPHLSYEFIGFIAEAFDLPATDRDEFMQHRGKITDGRDHREPRRWAALRCGCPDFPSDRKGLQVQNLAGDWIDVPPIPGTFVNLRPNFTELDRELSGRVNLIGRIKHPDVAKPHYLELFKQVFQNGVPSQDRFTHSCNVLSTIWVRKKPTELRLAWIDLRAVDPGKNCLAMVFSFYQFQPLDSSVEPVSNRFQDIDWNFYGTFIAPWFYQDNLSLNIEIPAGLGFSGEDEEHFERIFPKETIGLILNIRTSSEPGDPHANHDKMALRLSFSRLRSTERCPAPQGRLPKLPPPGGAVSGTPNGAETTGSSNSATKARVQARAIWGGGGGGGGSGS</sequence>
<protein>
    <submittedName>
        <fullName evidence="2">Uncharacterized protein</fullName>
    </submittedName>
</protein>
<comment type="caution">
    <text evidence="2">The sequence shown here is derived from an EMBL/GenBank/DDBJ whole genome shotgun (WGS) entry which is preliminary data.</text>
</comment>
<dbReference type="AlphaFoldDB" id="A0AAD7IX50"/>
<feature type="compositionally biased region" description="Gly residues" evidence="1">
    <location>
        <begin position="344"/>
        <end position="355"/>
    </location>
</feature>
<evidence type="ECO:0000313" key="3">
    <source>
        <dbReference type="Proteomes" id="UP001215598"/>
    </source>
</evidence>
<keyword evidence="3" id="KW-1185">Reference proteome</keyword>
<feature type="region of interest" description="Disordered" evidence="1">
    <location>
        <begin position="298"/>
        <end position="355"/>
    </location>
</feature>
<name>A0AAD7IX50_9AGAR</name>
<organism evidence="2 3">
    <name type="scientific">Mycena metata</name>
    <dbReference type="NCBI Taxonomy" id="1033252"/>
    <lineage>
        <taxon>Eukaryota</taxon>
        <taxon>Fungi</taxon>
        <taxon>Dikarya</taxon>
        <taxon>Basidiomycota</taxon>
        <taxon>Agaricomycotina</taxon>
        <taxon>Agaricomycetes</taxon>
        <taxon>Agaricomycetidae</taxon>
        <taxon>Agaricales</taxon>
        <taxon>Marasmiineae</taxon>
        <taxon>Mycenaceae</taxon>
        <taxon>Mycena</taxon>
    </lineage>
</organism>
<gene>
    <name evidence="2" type="ORF">B0H16DRAFT_1459967</name>
</gene>
<dbReference type="Proteomes" id="UP001215598">
    <property type="component" value="Unassembled WGS sequence"/>
</dbReference>
<dbReference type="SUPFAM" id="SSF51197">
    <property type="entry name" value="Clavaminate synthase-like"/>
    <property type="match status" value="1"/>
</dbReference>
<feature type="compositionally biased region" description="Polar residues" evidence="1">
    <location>
        <begin position="319"/>
        <end position="334"/>
    </location>
</feature>
<accession>A0AAD7IX50</accession>
<reference evidence="2" key="1">
    <citation type="submission" date="2023-03" db="EMBL/GenBank/DDBJ databases">
        <title>Massive genome expansion in bonnet fungi (Mycena s.s.) driven by repeated elements and novel gene families across ecological guilds.</title>
        <authorList>
            <consortium name="Lawrence Berkeley National Laboratory"/>
            <person name="Harder C.B."/>
            <person name="Miyauchi S."/>
            <person name="Viragh M."/>
            <person name="Kuo A."/>
            <person name="Thoen E."/>
            <person name="Andreopoulos B."/>
            <person name="Lu D."/>
            <person name="Skrede I."/>
            <person name="Drula E."/>
            <person name="Henrissat B."/>
            <person name="Morin E."/>
            <person name="Kohler A."/>
            <person name="Barry K."/>
            <person name="LaButti K."/>
            <person name="Morin E."/>
            <person name="Salamov A."/>
            <person name="Lipzen A."/>
            <person name="Mereny Z."/>
            <person name="Hegedus B."/>
            <person name="Baldrian P."/>
            <person name="Stursova M."/>
            <person name="Weitz H."/>
            <person name="Taylor A."/>
            <person name="Grigoriev I.V."/>
            <person name="Nagy L.G."/>
            <person name="Martin F."/>
            <person name="Kauserud H."/>
        </authorList>
    </citation>
    <scope>NUCLEOTIDE SEQUENCE</scope>
    <source>
        <strain evidence="2">CBHHK182m</strain>
    </source>
</reference>
<evidence type="ECO:0000256" key="1">
    <source>
        <dbReference type="SAM" id="MobiDB-lite"/>
    </source>
</evidence>